<evidence type="ECO:0000313" key="2">
    <source>
        <dbReference type="Proteomes" id="UP000526196"/>
    </source>
</evidence>
<gene>
    <name evidence="1" type="ORF">HX833_00770</name>
</gene>
<dbReference type="InterPro" id="IPR015943">
    <property type="entry name" value="WD40/YVTN_repeat-like_dom_sf"/>
</dbReference>
<evidence type="ECO:0000313" key="1">
    <source>
        <dbReference type="EMBL" id="NWK04618.1"/>
    </source>
</evidence>
<dbReference type="Proteomes" id="UP000526196">
    <property type="component" value="Unassembled WGS sequence"/>
</dbReference>
<comment type="caution">
    <text evidence="1">The sequence shown here is derived from an EMBL/GenBank/DDBJ whole genome shotgun (WGS) entry which is preliminary data.</text>
</comment>
<dbReference type="EMBL" id="JACASX010000001">
    <property type="protein sequence ID" value="NWK04618.1"/>
    <property type="molecule type" value="Genomic_DNA"/>
</dbReference>
<organism evidence="1 2">
    <name type="scientific">Marine Group I thaumarchaeote</name>
    <dbReference type="NCBI Taxonomy" id="2511932"/>
    <lineage>
        <taxon>Archaea</taxon>
        <taxon>Nitrososphaerota</taxon>
        <taxon>Marine Group I</taxon>
    </lineage>
</organism>
<proteinExistence type="predicted"/>
<dbReference type="SUPFAM" id="SSF75011">
    <property type="entry name" value="3-carboxy-cis,cis-mucoante lactonizing enzyme"/>
    <property type="match status" value="1"/>
</dbReference>
<name>A0A7K4NQG1_9ARCH</name>
<dbReference type="AlphaFoldDB" id="A0A7K4NQG1"/>
<reference evidence="1 2" key="1">
    <citation type="journal article" date="2019" name="Environ. Microbiol.">
        <title>Genomics insights into ecotype formation of ammonia-oxidizing archaea in the deep ocean.</title>
        <authorList>
            <person name="Wang Y."/>
            <person name="Huang J.M."/>
            <person name="Cui G.J."/>
            <person name="Nunoura T."/>
            <person name="Takaki Y."/>
            <person name="Li W.L."/>
            <person name="Li J."/>
            <person name="Gao Z.M."/>
            <person name="Takai K."/>
            <person name="Zhang A.Q."/>
            <person name="Stepanauskas R."/>
        </authorList>
    </citation>
    <scope>NUCLEOTIDE SEQUENCE [LARGE SCALE GENOMIC DNA]</scope>
    <source>
        <strain evidence="1 2">F20</strain>
    </source>
</reference>
<accession>A0A7K4NQG1</accession>
<protein>
    <submittedName>
        <fullName evidence="1">Uncharacterized protein</fullName>
    </submittedName>
</protein>
<dbReference type="Gene3D" id="2.130.10.10">
    <property type="entry name" value="YVTN repeat-like/Quinoprotein amine dehydrogenase"/>
    <property type="match status" value="1"/>
</dbReference>
<sequence>MIIISTVPIVSAEVIRGESTVPDWVKNTVGWWASEQIPDSAFLQGIQYLIKEGIIVVEIPTEIDSEAAEEVPGWVKNTAGWWADDKIHDTTFVAGIKYLIGKGIIVVEQEVEVEESVEEVVEIKNFYMEINGGNCCFNWAYVGEEYKIQIETYDEQHGKYIDGVEISAKIISNGGELRHDFGEVTTEDGVYKNSIIIPSMDWYAENILSVTGEYYGVEKTIEKEFDVFKDNSSRPGGSGASAGSCAHVSPLSISSQMTDPQGIAFSKSGTKMFIVGNKDANDKIYEYTLTGAYCIGTASFVDALNINSQEADPRGLAFNKSGTKMFIAGNNKDAVHEYTLTVPWDVSTASLVGSFDILSQTQTITGLAFNKSGTKMFITDTAGADNTVVEYTLATAWNVLTASYVATFSVQGQDQSPTGIAFSKSGTKMFITGNDGNDVNEYTLATAWNVSTASFVDSFSVNSQETAPNTIWFDSTGKTMFIVGNAGDDVNVYKLTTAWDVSTASFTG</sequence>